<reference evidence="1 2" key="1">
    <citation type="submission" date="2024-01" db="EMBL/GenBank/DDBJ databases">
        <authorList>
            <person name="Allen C."/>
            <person name="Tagirdzhanova G."/>
        </authorList>
    </citation>
    <scope>NUCLEOTIDE SEQUENCE [LARGE SCALE GENOMIC DNA]</scope>
</reference>
<comment type="caution">
    <text evidence="1">The sequence shown here is derived from an EMBL/GenBank/DDBJ whole genome shotgun (WGS) entry which is preliminary data.</text>
</comment>
<dbReference type="EMBL" id="CAWUHC010000049">
    <property type="protein sequence ID" value="CAK7224536.1"/>
    <property type="molecule type" value="Genomic_DNA"/>
</dbReference>
<keyword evidence="2" id="KW-1185">Reference proteome</keyword>
<evidence type="ECO:0000313" key="2">
    <source>
        <dbReference type="Proteomes" id="UP001642406"/>
    </source>
</evidence>
<sequence length="189" mass="21013">MSIISIEDINPTTPSLLDAQWSDEMAETLRNARRIALDAAHTSRFVDMSSPLGLEELAMLACTLHQGLEVLYLVDYCPGQCQDCARPGIKASNLTKKGEFYKTLNDDGEIPKDDVSDTSNTLDDRAPDVIWGVGRVYREVFDLEGLGWTDEHPAFNFGRALGAMIRAQQQDVTETCQFQGVRVLVVEDE</sequence>
<protein>
    <submittedName>
        <fullName evidence="1">Uncharacterized protein</fullName>
    </submittedName>
</protein>
<accession>A0ABP0BYS1</accession>
<proteinExistence type="predicted"/>
<evidence type="ECO:0000313" key="1">
    <source>
        <dbReference type="EMBL" id="CAK7224536.1"/>
    </source>
</evidence>
<organism evidence="1 2">
    <name type="scientific">Sporothrix bragantina</name>
    <dbReference type="NCBI Taxonomy" id="671064"/>
    <lineage>
        <taxon>Eukaryota</taxon>
        <taxon>Fungi</taxon>
        <taxon>Dikarya</taxon>
        <taxon>Ascomycota</taxon>
        <taxon>Pezizomycotina</taxon>
        <taxon>Sordariomycetes</taxon>
        <taxon>Sordariomycetidae</taxon>
        <taxon>Ophiostomatales</taxon>
        <taxon>Ophiostomataceae</taxon>
        <taxon>Sporothrix</taxon>
    </lineage>
</organism>
<gene>
    <name evidence="1" type="ORF">SBRCBS47491_005585</name>
</gene>
<dbReference type="Proteomes" id="UP001642406">
    <property type="component" value="Unassembled WGS sequence"/>
</dbReference>
<name>A0ABP0BYS1_9PEZI</name>